<feature type="binding site" evidence="6">
    <location>
        <begin position="289"/>
        <end position="292"/>
    </location>
    <ligand>
        <name>GTP</name>
        <dbReference type="ChEBI" id="CHEBI:37565"/>
    </ligand>
</feature>
<evidence type="ECO:0000256" key="8">
    <source>
        <dbReference type="SAM" id="MobiDB-lite"/>
    </source>
</evidence>
<organism evidence="9 10">
    <name type="scientific">Batillaria attramentaria</name>
    <dbReference type="NCBI Taxonomy" id="370345"/>
    <lineage>
        <taxon>Eukaryota</taxon>
        <taxon>Metazoa</taxon>
        <taxon>Spiralia</taxon>
        <taxon>Lophotrochozoa</taxon>
        <taxon>Mollusca</taxon>
        <taxon>Gastropoda</taxon>
        <taxon>Caenogastropoda</taxon>
        <taxon>Sorbeoconcha</taxon>
        <taxon>Cerithioidea</taxon>
        <taxon>Batillariidae</taxon>
        <taxon>Batillaria</taxon>
    </lineage>
</organism>
<dbReference type="InterPro" id="IPR001019">
    <property type="entry name" value="Gprotein_alpha_su"/>
</dbReference>
<evidence type="ECO:0000313" key="10">
    <source>
        <dbReference type="Proteomes" id="UP001519460"/>
    </source>
</evidence>
<dbReference type="EMBL" id="JACVVK020000672">
    <property type="protein sequence ID" value="KAK7457319.1"/>
    <property type="molecule type" value="Genomic_DNA"/>
</dbReference>
<evidence type="ECO:0000256" key="4">
    <source>
        <dbReference type="ARBA" id="ARBA00023134"/>
    </source>
</evidence>
<dbReference type="PANTHER" id="PTHR10218">
    <property type="entry name" value="GTP-BINDING PROTEIN ALPHA SUBUNIT"/>
    <property type="match status" value="1"/>
</dbReference>
<dbReference type="SUPFAM" id="SSF52540">
    <property type="entry name" value="P-loop containing nucleoside triphosphate hydrolases"/>
    <property type="match status" value="1"/>
</dbReference>
<keyword evidence="2 7" id="KW-0479">Metal-binding</keyword>
<dbReference type="Proteomes" id="UP001519460">
    <property type="component" value="Unassembled WGS sequence"/>
</dbReference>
<feature type="binding site" evidence="6">
    <location>
        <begin position="220"/>
        <end position="224"/>
    </location>
    <ligand>
        <name>GTP</name>
        <dbReference type="ChEBI" id="CHEBI:37565"/>
    </ligand>
</feature>
<keyword evidence="4 6" id="KW-0342">GTP-binding</keyword>
<reference evidence="9 10" key="1">
    <citation type="journal article" date="2023" name="Sci. Data">
        <title>Genome assembly of the Korean intertidal mud-creeper Batillaria attramentaria.</title>
        <authorList>
            <person name="Patra A.K."/>
            <person name="Ho P.T."/>
            <person name="Jun S."/>
            <person name="Lee S.J."/>
            <person name="Kim Y."/>
            <person name="Won Y.J."/>
        </authorList>
    </citation>
    <scope>NUCLEOTIDE SEQUENCE [LARGE SCALE GENOMIC DNA]</scope>
    <source>
        <strain evidence="9">Wonlab-2016</strain>
    </source>
</reference>
<dbReference type="SMART" id="SM00275">
    <property type="entry name" value="G_alpha"/>
    <property type="match status" value="1"/>
</dbReference>
<gene>
    <name evidence="9" type="ORF">BaRGS_00039232</name>
</gene>
<dbReference type="AlphaFoldDB" id="A0ABD0J3N9"/>
<comment type="caution">
    <text evidence="9">The sequence shown here is derived from an EMBL/GenBank/DDBJ whole genome shotgun (WGS) entry which is preliminary data.</text>
</comment>
<feature type="binding site" evidence="6">
    <location>
        <position position="344"/>
    </location>
    <ligand>
        <name>GTP</name>
        <dbReference type="ChEBI" id="CHEBI:37565"/>
    </ligand>
</feature>
<evidence type="ECO:0000256" key="5">
    <source>
        <dbReference type="ARBA" id="ARBA00023224"/>
    </source>
</evidence>
<dbReference type="InterPro" id="IPR027417">
    <property type="entry name" value="P-loop_NTPase"/>
</dbReference>
<dbReference type="CDD" id="cd00066">
    <property type="entry name" value="G-alpha"/>
    <property type="match status" value="1"/>
</dbReference>
<feature type="binding site" evidence="6">
    <location>
        <begin position="195"/>
        <end position="201"/>
    </location>
    <ligand>
        <name>GTP</name>
        <dbReference type="ChEBI" id="CHEBI:37565"/>
    </ligand>
</feature>
<protein>
    <recommendedName>
        <fullName evidence="11">G protein alpha subunit</fullName>
    </recommendedName>
</protein>
<evidence type="ECO:0000313" key="9">
    <source>
        <dbReference type="EMBL" id="KAK7457319.1"/>
    </source>
</evidence>
<feature type="compositionally biased region" description="Basic and acidic residues" evidence="8">
    <location>
        <begin position="18"/>
        <end position="28"/>
    </location>
</feature>
<feature type="compositionally biased region" description="Basic and acidic residues" evidence="8">
    <location>
        <begin position="1"/>
        <end position="10"/>
    </location>
</feature>
<dbReference type="PROSITE" id="PS51882">
    <property type="entry name" value="G_ALPHA"/>
    <property type="match status" value="1"/>
</dbReference>
<feature type="binding site" evidence="7">
    <location>
        <position position="201"/>
    </location>
    <ligand>
        <name>Mg(2+)</name>
        <dbReference type="ChEBI" id="CHEBI:18420"/>
    </ligand>
</feature>
<dbReference type="GO" id="GO:0046872">
    <property type="term" value="F:metal ion binding"/>
    <property type="evidence" value="ECO:0007669"/>
    <property type="project" value="UniProtKB-KW"/>
</dbReference>
<feature type="region of interest" description="Disordered" evidence="8">
    <location>
        <begin position="1"/>
        <end position="33"/>
    </location>
</feature>
<keyword evidence="7" id="KW-0460">Magnesium</keyword>
<dbReference type="GO" id="GO:0005525">
    <property type="term" value="F:GTP binding"/>
    <property type="evidence" value="ECO:0007669"/>
    <property type="project" value="UniProtKB-KW"/>
</dbReference>
<accession>A0ABD0J3N9</accession>
<keyword evidence="3 6" id="KW-0547">Nucleotide-binding</keyword>
<dbReference type="PANTHER" id="PTHR10218:SF302">
    <property type="entry name" value="GUANINE NUCLEOTIDE-BINDING PROTEIN ALPHA-5 SUBUNIT"/>
    <property type="match status" value="1"/>
</dbReference>
<evidence type="ECO:0000256" key="6">
    <source>
        <dbReference type="PIRSR" id="PIRSR601019-1"/>
    </source>
</evidence>
<evidence type="ECO:0008006" key="11">
    <source>
        <dbReference type="Google" id="ProtNLM"/>
    </source>
</evidence>
<proteinExistence type="predicted"/>
<name>A0ABD0J3N9_9CAEN</name>
<sequence>TVTVQHEQRRAGGACTQQEHRPPDRRGQQEATEGGAALDPCTFIKQLQFHYGDHFPEQSRLQYVQHILHNVTCALRVILLQMDAMGIQYDSEHNKRLARDFCEKHTPMSVEAVLSCLKEEDDRVEKAIQSRGDTKRRLTAQDVLKPQVPDLAVLQLLWTDCGVQCCYARRQKFDFLENLDRITGADYVPTVQDILYIRWPTLGMQEHAFSVESLEFKVIDVAGQKSLRKKWIHFFESVTAVLFFVSLSGYDDTLEEDPSTNMLLDSLQAFHEVSHNHFLEKTDFILFLNKKDLFLERIKTVSLTKCFPEYKGAWCAESSLRYIKEQFLQHKPGHKQLYIHLTCAVDITGMRDILANVMDIIMEINLRRTQLH</sequence>
<dbReference type="GO" id="GO:0007165">
    <property type="term" value="P:signal transduction"/>
    <property type="evidence" value="ECO:0007669"/>
    <property type="project" value="UniProtKB-KW"/>
</dbReference>
<evidence type="ECO:0000256" key="2">
    <source>
        <dbReference type="ARBA" id="ARBA00022723"/>
    </source>
</evidence>
<dbReference type="Gene3D" id="1.10.400.10">
    <property type="entry name" value="GI Alpha 1, domain 2-like"/>
    <property type="match status" value="1"/>
</dbReference>
<keyword evidence="5" id="KW-0807">Transducer</keyword>
<comment type="subunit">
    <text evidence="1">G proteins are composed of 3 units; alpha, beta and gamma. The alpha chain contains the guanine nucleotide binding site.</text>
</comment>
<dbReference type="SUPFAM" id="SSF47895">
    <property type="entry name" value="Transducin (alpha subunit), insertion domain"/>
    <property type="match status" value="1"/>
</dbReference>
<dbReference type="FunFam" id="3.40.50.300:FF:000720">
    <property type="entry name" value="Guanine nucleotide-binding protein G(k) subunit alpha"/>
    <property type="match status" value="1"/>
</dbReference>
<dbReference type="Gene3D" id="3.40.50.300">
    <property type="entry name" value="P-loop containing nucleotide triphosphate hydrolases"/>
    <property type="match status" value="1"/>
</dbReference>
<keyword evidence="10" id="KW-1185">Reference proteome</keyword>
<feature type="non-terminal residue" evidence="9">
    <location>
        <position position="1"/>
    </location>
</feature>
<dbReference type="Pfam" id="PF00503">
    <property type="entry name" value="G-alpha"/>
    <property type="match status" value="1"/>
</dbReference>
<evidence type="ECO:0000256" key="7">
    <source>
        <dbReference type="PIRSR" id="PIRSR601019-2"/>
    </source>
</evidence>
<evidence type="ECO:0000256" key="3">
    <source>
        <dbReference type="ARBA" id="ARBA00022741"/>
    </source>
</evidence>
<dbReference type="InterPro" id="IPR011025">
    <property type="entry name" value="GproteinA_insert"/>
</dbReference>
<evidence type="ECO:0000256" key="1">
    <source>
        <dbReference type="ARBA" id="ARBA00011356"/>
    </source>
</evidence>
<dbReference type="PRINTS" id="PR00318">
    <property type="entry name" value="GPROTEINA"/>
</dbReference>